<comment type="caution">
    <text evidence="1">The sequence shown here is derived from an EMBL/GenBank/DDBJ whole genome shotgun (WGS) entry which is preliminary data.</text>
</comment>
<proteinExistence type="predicted"/>
<reference evidence="1 2" key="1">
    <citation type="submission" date="2018-11" db="EMBL/GenBank/DDBJ databases">
        <title>Whole genome sequence of Streptomyces paromomycinus NBRC 15454(T).</title>
        <authorList>
            <person name="Komaki H."/>
            <person name="Tamura T."/>
        </authorList>
    </citation>
    <scope>NUCLEOTIDE SEQUENCE [LARGE SCALE GENOMIC DNA]</scope>
    <source>
        <strain evidence="1 2">NBRC 15454</strain>
    </source>
</reference>
<dbReference type="AlphaFoldDB" id="A0A401W4C7"/>
<evidence type="ECO:0000313" key="2">
    <source>
        <dbReference type="Proteomes" id="UP000286746"/>
    </source>
</evidence>
<accession>A0A401W4C7</accession>
<sequence length="118" mass="12260">MSGAHAENGSRMARALRASGLPRRWAARYPALAGPLASARAAAHVSGTLERLPRSYRFGAEVALRTAGLALRVAGPVPAGSSAPAGHDRLSRLPGFGRFLDLIDALALYGALDGERDS</sequence>
<dbReference type="Proteomes" id="UP000286746">
    <property type="component" value="Unassembled WGS sequence"/>
</dbReference>
<organism evidence="1 2">
    <name type="scientific">Streptomyces paromomycinus</name>
    <name type="common">Streptomyces rimosus subsp. paromomycinus</name>
    <dbReference type="NCBI Taxonomy" id="92743"/>
    <lineage>
        <taxon>Bacteria</taxon>
        <taxon>Bacillati</taxon>
        <taxon>Actinomycetota</taxon>
        <taxon>Actinomycetes</taxon>
        <taxon>Kitasatosporales</taxon>
        <taxon>Streptomycetaceae</taxon>
        <taxon>Streptomyces</taxon>
    </lineage>
</organism>
<protein>
    <submittedName>
        <fullName evidence="1">Uncharacterized protein</fullName>
    </submittedName>
</protein>
<evidence type="ECO:0000313" key="1">
    <source>
        <dbReference type="EMBL" id="GCD44184.1"/>
    </source>
</evidence>
<name>A0A401W4C7_STREY</name>
<gene>
    <name evidence="1" type="ORF">GKJPGBOP_03875</name>
</gene>
<dbReference type="RefSeq" id="WP_125055118.1">
    <property type="nucleotide sequence ID" value="NZ_BHZD01000001.1"/>
</dbReference>
<keyword evidence="2" id="KW-1185">Reference proteome</keyword>
<dbReference type="EMBL" id="BHZD01000001">
    <property type="protein sequence ID" value="GCD44184.1"/>
    <property type="molecule type" value="Genomic_DNA"/>
</dbReference>